<evidence type="ECO:0000259" key="1">
    <source>
        <dbReference type="PROSITE" id="PS51819"/>
    </source>
</evidence>
<dbReference type="SUPFAM" id="SSF54593">
    <property type="entry name" value="Glyoxalase/Bleomycin resistance protein/Dihydroxybiphenyl dioxygenase"/>
    <property type="match status" value="1"/>
</dbReference>
<dbReference type="RefSeq" id="WP_106528475.1">
    <property type="nucleotide sequence ID" value="NZ_PYAW01000002.1"/>
</dbReference>
<comment type="caution">
    <text evidence="2">The sequence shown here is derived from an EMBL/GenBank/DDBJ whole genome shotgun (WGS) entry which is preliminary data.</text>
</comment>
<dbReference type="OrthoDB" id="9804235at2"/>
<dbReference type="Pfam" id="PF00903">
    <property type="entry name" value="Glyoxalase"/>
    <property type="match status" value="1"/>
</dbReference>
<reference evidence="2 3" key="1">
    <citation type="submission" date="2018-03" db="EMBL/GenBank/DDBJ databases">
        <title>Genomic Encyclopedia of Archaeal and Bacterial Type Strains, Phase II (KMG-II): from individual species to whole genera.</title>
        <authorList>
            <person name="Goeker M."/>
        </authorList>
    </citation>
    <scope>NUCLEOTIDE SEQUENCE [LARGE SCALE GENOMIC DNA]</scope>
    <source>
        <strain evidence="2 3">DSM 24859</strain>
    </source>
</reference>
<dbReference type="EMBL" id="PYAW01000002">
    <property type="protein sequence ID" value="PSL48066.1"/>
    <property type="molecule type" value="Genomic_DNA"/>
</dbReference>
<proteinExistence type="predicted"/>
<evidence type="ECO:0000313" key="2">
    <source>
        <dbReference type="EMBL" id="PSL48066.1"/>
    </source>
</evidence>
<dbReference type="AlphaFoldDB" id="A0A2P8HPB8"/>
<dbReference type="PANTHER" id="PTHR41294:SF1">
    <property type="entry name" value="CADMIUM-INDUCED PROTEIN CADI"/>
    <property type="match status" value="1"/>
</dbReference>
<dbReference type="InterPro" id="IPR037523">
    <property type="entry name" value="VOC_core"/>
</dbReference>
<dbReference type="PANTHER" id="PTHR41294">
    <property type="entry name" value="CADMIUM-INDUCED PROTEIN CADI"/>
    <property type="match status" value="1"/>
</dbReference>
<dbReference type="PROSITE" id="PS51819">
    <property type="entry name" value="VOC"/>
    <property type="match status" value="1"/>
</dbReference>
<gene>
    <name evidence="2" type="ORF">CLV51_102928</name>
</gene>
<keyword evidence="2" id="KW-0223">Dioxygenase</keyword>
<dbReference type="Gene3D" id="3.10.180.10">
    <property type="entry name" value="2,3-Dihydroxybiphenyl 1,2-Dioxygenase, domain 1"/>
    <property type="match status" value="1"/>
</dbReference>
<keyword evidence="2" id="KW-0560">Oxidoreductase</keyword>
<accession>A0A2P8HPB8</accession>
<dbReference type="Proteomes" id="UP000240971">
    <property type="component" value="Unassembled WGS sequence"/>
</dbReference>
<name>A0A2P8HPB8_CHINA</name>
<dbReference type="GO" id="GO:0046686">
    <property type="term" value="P:response to cadmium ion"/>
    <property type="evidence" value="ECO:0007669"/>
    <property type="project" value="TreeGrafter"/>
</dbReference>
<dbReference type="GO" id="GO:0051213">
    <property type="term" value="F:dioxygenase activity"/>
    <property type="evidence" value="ECO:0007669"/>
    <property type="project" value="UniProtKB-KW"/>
</dbReference>
<dbReference type="InterPro" id="IPR052393">
    <property type="entry name" value="Cadmium-induced_rsp"/>
</dbReference>
<evidence type="ECO:0000313" key="3">
    <source>
        <dbReference type="Proteomes" id="UP000240971"/>
    </source>
</evidence>
<feature type="domain" description="VOC" evidence="1">
    <location>
        <begin position="8"/>
        <end position="125"/>
    </location>
</feature>
<organism evidence="2 3">
    <name type="scientific">Chitinophaga niastensis</name>
    <dbReference type="NCBI Taxonomy" id="536980"/>
    <lineage>
        <taxon>Bacteria</taxon>
        <taxon>Pseudomonadati</taxon>
        <taxon>Bacteroidota</taxon>
        <taxon>Chitinophagia</taxon>
        <taxon>Chitinophagales</taxon>
        <taxon>Chitinophagaceae</taxon>
        <taxon>Chitinophaga</taxon>
    </lineage>
</organism>
<dbReference type="InterPro" id="IPR029068">
    <property type="entry name" value="Glyas_Bleomycin-R_OHBP_Dase"/>
</dbReference>
<sequence>MEPSLTFGLTHLALLVKRIDVSVRFYQQVFDMQLTYRHEGFAQLETPGMKDVLVLEEKESTELTGKRSGIQHFGFRLKKPSDISIIKERVIAAGGSIKEEGNFSPEEPYLFLLDPDGYEVEVWYE</sequence>
<keyword evidence="3" id="KW-1185">Reference proteome</keyword>
<protein>
    <submittedName>
        <fullName evidence="2">Glyoxalase/bleomycin resistance protein/dioxygenase superfamily protein</fullName>
    </submittedName>
</protein>
<dbReference type="InterPro" id="IPR004360">
    <property type="entry name" value="Glyas_Fos-R_dOase_dom"/>
</dbReference>